<dbReference type="InterPro" id="IPR002804">
    <property type="entry name" value="Archease"/>
</dbReference>
<gene>
    <name evidence="7" type="ORF">PENTCL1PPCAC_23460</name>
    <name evidence="8" type="ORF">PENTCL1PPCAC_30687</name>
</gene>
<dbReference type="Pfam" id="PF01951">
    <property type="entry name" value="Archease"/>
    <property type="match status" value="1"/>
</dbReference>
<evidence type="ECO:0000313" key="8">
    <source>
        <dbReference type="EMBL" id="GMT08513.1"/>
    </source>
</evidence>
<evidence type="ECO:0000256" key="3">
    <source>
        <dbReference type="ARBA" id="ARBA00022723"/>
    </source>
</evidence>
<keyword evidence="3" id="KW-0479">Metal-binding</keyword>
<feature type="non-terminal residue" evidence="8">
    <location>
        <position position="1"/>
    </location>
</feature>
<dbReference type="GO" id="GO:0006388">
    <property type="term" value="P:tRNA splicing, via endonucleolytic cleavage and ligation"/>
    <property type="evidence" value="ECO:0007669"/>
    <property type="project" value="TreeGrafter"/>
</dbReference>
<feature type="domain" description="Archease" evidence="6">
    <location>
        <begin position="91"/>
        <end position="233"/>
    </location>
</feature>
<evidence type="ECO:0000256" key="4">
    <source>
        <dbReference type="ARBA" id="ARBA00022837"/>
    </source>
</evidence>
<comment type="similarity">
    <text evidence="1">Belongs to the archease family.</text>
</comment>
<evidence type="ECO:0000259" key="6">
    <source>
        <dbReference type="Pfam" id="PF01951"/>
    </source>
</evidence>
<keyword evidence="2" id="KW-0819">tRNA processing</keyword>
<evidence type="ECO:0000313" key="7">
    <source>
        <dbReference type="EMBL" id="GMT01286.1"/>
    </source>
</evidence>
<evidence type="ECO:0000256" key="5">
    <source>
        <dbReference type="SAM" id="MobiDB-lite"/>
    </source>
</evidence>
<comment type="caution">
    <text evidence="8">The sequence shown here is derived from an EMBL/GenBank/DDBJ whole genome shotgun (WGS) entry which is preliminary data.</text>
</comment>
<feature type="compositionally biased region" description="Basic and acidic residues" evidence="5">
    <location>
        <begin position="64"/>
        <end position="78"/>
    </location>
</feature>
<accession>A0AAV5UQP7</accession>
<name>A0AAV5UQP7_9BILA</name>
<dbReference type="GO" id="GO:0072669">
    <property type="term" value="C:tRNA-splicing ligase complex"/>
    <property type="evidence" value="ECO:0007669"/>
    <property type="project" value="TreeGrafter"/>
</dbReference>
<keyword evidence="4" id="KW-0106">Calcium</keyword>
<dbReference type="PANTHER" id="PTHR12682:SF11">
    <property type="entry name" value="PROTEIN ARCHEASE"/>
    <property type="match status" value="1"/>
</dbReference>
<organism evidence="8 9">
    <name type="scientific">Pristionchus entomophagus</name>
    <dbReference type="NCBI Taxonomy" id="358040"/>
    <lineage>
        <taxon>Eukaryota</taxon>
        <taxon>Metazoa</taxon>
        <taxon>Ecdysozoa</taxon>
        <taxon>Nematoda</taxon>
        <taxon>Chromadorea</taxon>
        <taxon>Rhabditida</taxon>
        <taxon>Rhabditina</taxon>
        <taxon>Diplogasteromorpha</taxon>
        <taxon>Diplogasteroidea</taxon>
        <taxon>Neodiplogasteridae</taxon>
        <taxon>Pristionchus</taxon>
    </lineage>
</organism>
<feature type="compositionally biased region" description="Acidic residues" evidence="5">
    <location>
        <begin position="43"/>
        <end position="63"/>
    </location>
</feature>
<dbReference type="PANTHER" id="PTHR12682">
    <property type="entry name" value="ARCHEASE"/>
    <property type="match status" value="1"/>
</dbReference>
<keyword evidence="9" id="KW-1185">Reference proteome</keyword>
<dbReference type="GO" id="GO:0046872">
    <property type="term" value="F:metal ion binding"/>
    <property type="evidence" value="ECO:0007669"/>
    <property type="project" value="UniProtKB-KW"/>
</dbReference>
<protein>
    <recommendedName>
        <fullName evidence="6">Archease domain-containing protein</fullName>
    </recommendedName>
</protein>
<dbReference type="SUPFAM" id="SSF69819">
    <property type="entry name" value="MTH1598-like"/>
    <property type="match status" value="1"/>
</dbReference>
<dbReference type="AlphaFoldDB" id="A0AAV5UQP7"/>
<dbReference type="InterPro" id="IPR023572">
    <property type="entry name" value="Archease_dom"/>
</dbReference>
<evidence type="ECO:0000313" key="9">
    <source>
        <dbReference type="Proteomes" id="UP001432027"/>
    </source>
</evidence>
<sequence>SQMLIGKRRTSTEDEDDGKSTTSKKSRRSEDGNEADERRDGSEAEEDEDCAFDGIEEVEEEQREDEKGEEKDGGKGDEGMPSTSTDQPRGFEYLEHPADILLHAWGTSDGDAMGALIESLYGVLTELESIEEVYSYEMEAEGESEDVLIFNTLQEALYAFQAEPYFVGRRVEVLEVERHARDGTMKGIQIRAWGESYEMERHGQKNDVKAPTYSNMQIKREKGRVDLYVVVDV</sequence>
<evidence type="ECO:0000256" key="1">
    <source>
        <dbReference type="ARBA" id="ARBA00007963"/>
    </source>
</evidence>
<dbReference type="EMBL" id="BTSX01000108">
    <property type="protein sequence ID" value="GMT08513.1"/>
    <property type="molecule type" value="Genomic_DNA"/>
</dbReference>
<evidence type="ECO:0000256" key="2">
    <source>
        <dbReference type="ARBA" id="ARBA00022694"/>
    </source>
</evidence>
<dbReference type="EMBL" id="BTSX01000005">
    <property type="protein sequence ID" value="GMT01286.1"/>
    <property type="molecule type" value="Genomic_DNA"/>
</dbReference>
<feature type="region of interest" description="Disordered" evidence="5">
    <location>
        <begin position="1"/>
        <end position="89"/>
    </location>
</feature>
<dbReference type="Gene3D" id="3.55.10.10">
    <property type="entry name" value="Archease domain"/>
    <property type="match status" value="1"/>
</dbReference>
<feature type="compositionally biased region" description="Basic and acidic residues" evidence="5">
    <location>
        <begin position="28"/>
        <end position="42"/>
    </location>
</feature>
<reference evidence="8" key="1">
    <citation type="submission" date="2023-10" db="EMBL/GenBank/DDBJ databases">
        <title>Genome assembly of Pristionchus species.</title>
        <authorList>
            <person name="Yoshida K."/>
            <person name="Sommer R.J."/>
        </authorList>
    </citation>
    <scope>NUCLEOTIDE SEQUENCE</scope>
    <source>
        <strain evidence="8">RS0144</strain>
    </source>
</reference>
<dbReference type="InterPro" id="IPR036820">
    <property type="entry name" value="Archease_dom_sf"/>
</dbReference>
<dbReference type="Proteomes" id="UP001432027">
    <property type="component" value="Unassembled WGS sequence"/>
</dbReference>
<proteinExistence type="inferred from homology"/>